<reference evidence="2" key="1">
    <citation type="journal article" date="2020" name="mSystems">
        <title>Genome- and Community-Level Interaction Insights into Carbon Utilization and Element Cycling Functions of Hydrothermarchaeota in Hydrothermal Sediment.</title>
        <authorList>
            <person name="Zhou Z."/>
            <person name="Liu Y."/>
            <person name="Xu W."/>
            <person name="Pan J."/>
            <person name="Luo Z.H."/>
            <person name="Li M."/>
        </authorList>
    </citation>
    <scope>NUCLEOTIDE SEQUENCE [LARGE SCALE GENOMIC DNA]</scope>
    <source>
        <strain evidence="2">SpSt-508</strain>
    </source>
</reference>
<feature type="domain" description="Thioredoxin" evidence="1">
    <location>
        <begin position="135"/>
        <end position="291"/>
    </location>
</feature>
<dbReference type="AlphaFoldDB" id="A0A7C4LLB7"/>
<dbReference type="Pfam" id="PF00578">
    <property type="entry name" value="AhpC-TSA"/>
    <property type="match status" value="1"/>
</dbReference>
<proteinExistence type="predicted"/>
<dbReference type="EMBL" id="DSVQ01000012">
    <property type="protein sequence ID" value="HGT39595.1"/>
    <property type="molecule type" value="Genomic_DNA"/>
</dbReference>
<dbReference type="CDD" id="cd02966">
    <property type="entry name" value="TlpA_like_family"/>
    <property type="match status" value="1"/>
</dbReference>
<gene>
    <name evidence="2" type="ORF">ENS64_10085</name>
</gene>
<dbReference type="GO" id="GO:0016491">
    <property type="term" value="F:oxidoreductase activity"/>
    <property type="evidence" value="ECO:0007669"/>
    <property type="project" value="InterPro"/>
</dbReference>
<dbReference type="GO" id="GO:0016209">
    <property type="term" value="F:antioxidant activity"/>
    <property type="evidence" value="ECO:0007669"/>
    <property type="project" value="InterPro"/>
</dbReference>
<dbReference type="PROSITE" id="PS51352">
    <property type="entry name" value="THIOREDOXIN_2"/>
    <property type="match status" value="1"/>
</dbReference>
<dbReference type="InterPro" id="IPR036249">
    <property type="entry name" value="Thioredoxin-like_sf"/>
</dbReference>
<sequence length="295" mass="31307">MIPALAEAAMVSISVQGKDHAGAWAGAWERFRVLTDFTRSSPAPLAPRSPQEVEEQLAMSGEGMSIVPPGKLVRWQALIGARTIAWCGDLAVTRFPCVRGAAILALVMAGCGAPTPPPPVPTPSVSPMQASRAPLQAGEKLPPLQCAGWLNGDSPRFAEGAQGLVVVDLWADWCPVVHETAPALRETYEKYAPRGVKWVSLTSGGEASAQALAARFELPWPQGYGLNTSQIADLGVSNADMGMTGYEVKPTIYLVKADGTVLWNDGHARMNHWPAAKTQAALQAEIEKHLSASTP</sequence>
<dbReference type="Gene3D" id="3.40.30.10">
    <property type="entry name" value="Glutaredoxin"/>
    <property type="match status" value="1"/>
</dbReference>
<dbReference type="InterPro" id="IPR050553">
    <property type="entry name" value="Thioredoxin_ResA/DsbE_sf"/>
</dbReference>
<accession>A0A7C4LLB7</accession>
<dbReference type="InterPro" id="IPR013766">
    <property type="entry name" value="Thioredoxin_domain"/>
</dbReference>
<evidence type="ECO:0000259" key="1">
    <source>
        <dbReference type="PROSITE" id="PS51352"/>
    </source>
</evidence>
<dbReference type="SUPFAM" id="SSF52833">
    <property type="entry name" value="Thioredoxin-like"/>
    <property type="match status" value="1"/>
</dbReference>
<name>A0A7C4LLB7_9PLAN</name>
<dbReference type="InterPro" id="IPR000866">
    <property type="entry name" value="AhpC/TSA"/>
</dbReference>
<dbReference type="PANTHER" id="PTHR42852:SF13">
    <property type="entry name" value="PROTEIN DIPZ"/>
    <property type="match status" value="1"/>
</dbReference>
<evidence type="ECO:0000313" key="2">
    <source>
        <dbReference type="EMBL" id="HGT39595.1"/>
    </source>
</evidence>
<comment type="caution">
    <text evidence="2">The sequence shown here is derived from an EMBL/GenBank/DDBJ whole genome shotgun (WGS) entry which is preliminary data.</text>
</comment>
<organism evidence="2">
    <name type="scientific">Schlesneria paludicola</name>
    <dbReference type="NCBI Taxonomy" id="360056"/>
    <lineage>
        <taxon>Bacteria</taxon>
        <taxon>Pseudomonadati</taxon>
        <taxon>Planctomycetota</taxon>
        <taxon>Planctomycetia</taxon>
        <taxon>Planctomycetales</taxon>
        <taxon>Planctomycetaceae</taxon>
        <taxon>Schlesneria</taxon>
    </lineage>
</organism>
<protein>
    <submittedName>
        <fullName evidence="2">TlpA family protein disulfide reductase</fullName>
    </submittedName>
</protein>
<dbReference type="PANTHER" id="PTHR42852">
    <property type="entry name" value="THIOL:DISULFIDE INTERCHANGE PROTEIN DSBE"/>
    <property type="match status" value="1"/>
</dbReference>